<evidence type="ECO:0000313" key="2">
    <source>
        <dbReference type="EMBL" id="BFO21676.1"/>
    </source>
</evidence>
<feature type="region of interest" description="Disordered" evidence="1">
    <location>
        <begin position="1"/>
        <end position="54"/>
    </location>
</feature>
<dbReference type="InterPro" id="IPR011008">
    <property type="entry name" value="Dimeric_a/b-barrel"/>
</dbReference>
<dbReference type="EMBL" id="AP035768">
    <property type="protein sequence ID" value="BFO21676.1"/>
    <property type="molecule type" value="Genomic_DNA"/>
</dbReference>
<dbReference type="SUPFAM" id="SSF54909">
    <property type="entry name" value="Dimeric alpha+beta barrel"/>
    <property type="match status" value="1"/>
</dbReference>
<reference evidence="2" key="2">
    <citation type="submission" date="2024-07" db="EMBL/GenBank/DDBJ databases">
        <title>Streptomyces haneummycinica sp. nov., a new antibiotic-producing actinobacterium isolated from marine sediment.</title>
        <authorList>
            <person name="Uemura M."/>
            <person name="Hamada M."/>
            <person name="Hirano S."/>
            <person name="Kobayashi K."/>
            <person name="Ohshiro T."/>
            <person name="Kobayashi T."/>
            <person name="Terahara T."/>
        </authorList>
    </citation>
    <scope>NUCLEOTIDE SEQUENCE</scope>
    <source>
        <strain evidence="2">KM77-8</strain>
    </source>
</reference>
<dbReference type="Gene3D" id="3.30.70.100">
    <property type="match status" value="1"/>
</dbReference>
<protein>
    <submittedName>
        <fullName evidence="2">Uncharacterized protein</fullName>
    </submittedName>
</protein>
<organism evidence="2">
    <name type="scientific">Streptomyces haneummycinicus</name>
    <dbReference type="NCBI Taxonomy" id="3074435"/>
    <lineage>
        <taxon>Bacteria</taxon>
        <taxon>Bacillati</taxon>
        <taxon>Actinomycetota</taxon>
        <taxon>Actinomycetes</taxon>
        <taxon>Kitasatosporales</taxon>
        <taxon>Streptomycetaceae</taxon>
        <taxon>Streptomyces</taxon>
    </lineage>
</organism>
<sequence length="54" mass="5474">MVFTSVRTAHDNGYGETAGRLLEPAAGQPGFRGVDSADGADGPGITVSHGKSEE</sequence>
<proteinExistence type="predicted"/>
<reference evidence="2" key="1">
    <citation type="submission" date="2024-06" db="EMBL/GenBank/DDBJ databases">
        <authorList>
            <consortium name="consrtm"/>
            <person name="Uemura M."/>
            <person name="Terahara T."/>
        </authorList>
    </citation>
    <scope>NUCLEOTIDE SEQUENCE</scope>
    <source>
        <strain evidence="2">KM77-8</strain>
    </source>
</reference>
<gene>
    <name evidence="2" type="ORF">SHKM778_80640</name>
</gene>
<dbReference type="AlphaFoldDB" id="A0AAT9HVI7"/>
<evidence type="ECO:0000256" key="1">
    <source>
        <dbReference type="SAM" id="MobiDB-lite"/>
    </source>
</evidence>
<name>A0AAT9HVI7_9ACTN</name>
<accession>A0AAT9HVI7</accession>